<name>A0A9J6D8R7_RHIMP</name>
<reference evidence="2" key="1">
    <citation type="journal article" date="2020" name="Cell">
        <title>Large-Scale Comparative Analyses of Tick Genomes Elucidate Their Genetic Diversity and Vector Capacities.</title>
        <authorList>
            <consortium name="Tick Genome and Microbiome Consortium (TIGMIC)"/>
            <person name="Jia N."/>
            <person name="Wang J."/>
            <person name="Shi W."/>
            <person name="Du L."/>
            <person name="Sun Y."/>
            <person name="Zhan W."/>
            <person name="Jiang J.F."/>
            <person name="Wang Q."/>
            <person name="Zhang B."/>
            <person name="Ji P."/>
            <person name="Bell-Sakyi L."/>
            <person name="Cui X.M."/>
            <person name="Yuan T.T."/>
            <person name="Jiang B.G."/>
            <person name="Yang W.F."/>
            <person name="Lam T.T."/>
            <person name="Chang Q.C."/>
            <person name="Ding S.J."/>
            <person name="Wang X.J."/>
            <person name="Zhu J.G."/>
            <person name="Ruan X.D."/>
            <person name="Zhao L."/>
            <person name="Wei J.T."/>
            <person name="Ye R.Z."/>
            <person name="Que T.C."/>
            <person name="Du C.H."/>
            <person name="Zhou Y.H."/>
            <person name="Cheng J.X."/>
            <person name="Dai P.F."/>
            <person name="Guo W.B."/>
            <person name="Han X.H."/>
            <person name="Huang E.J."/>
            <person name="Li L.F."/>
            <person name="Wei W."/>
            <person name="Gao Y.C."/>
            <person name="Liu J.Z."/>
            <person name="Shao H.Z."/>
            <person name="Wang X."/>
            <person name="Wang C.C."/>
            <person name="Yang T.C."/>
            <person name="Huo Q.B."/>
            <person name="Li W."/>
            <person name="Chen H.Y."/>
            <person name="Chen S.E."/>
            <person name="Zhou L.G."/>
            <person name="Ni X.B."/>
            <person name="Tian J.H."/>
            <person name="Sheng Y."/>
            <person name="Liu T."/>
            <person name="Pan Y.S."/>
            <person name="Xia L.Y."/>
            <person name="Li J."/>
            <person name="Zhao F."/>
            <person name="Cao W.C."/>
        </authorList>
    </citation>
    <scope>NUCLEOTIDE SEQUENCE</scope>
    <source>
        <strain evidence="2">Rmic-2018</strain>
    </source>
</reference>
<proteinExistence type="predicted"/>
<dbReference type="Proteomes" id="UP000821866">
    <property type="component" value="Chromosome 8"/>
</dbReference>
<keyword evidence="3" id="KW-1185">Reference proteome</keyword>
<evidence type="ECO:0000313" key="2">
    <source>
        <dbReference type="EMBL" id="KAH8018377.1"/>
    </source>
</evidence>
<dbReference type="AlphaFoldDB" id="A0A9J6D8R7"/>
<feature type="compositionally biased region" description="Basic and acidic residues" evidence="1">
    <location>
        <begin position="78"/>
        <end position="87"/>
    </location>
</feature>
<gene>
    <name evidence="2" type="ORF">HPB51_003662</name>
</gene>
<reference evidence="2" key="2">
    <citation type="submission" date="2021-09" db="EMBL/GenBank/DDBJ databases">
        <authorList>
            <person name="Jia N."/>
            <person name="Wang J."/>
            <person name="Shi W."/>
            <person name="Du L."/>
            <person name="Sun Y."/>
            <person name="Zhan W."/>
            <person name="Jiang J."/>
            <person name="Wang Q."/>
            <person name="Zhang B."/>
            <person name="Ji P."/>
            <person name="Sakyi L.B."/>
            <person name="Cui X."/>
            <person name="Yuan T."/>
            <person name="Jiang B."/>
            <person name="Yang W."/>
            <person name="Lam T.T.-Y."/>
            <person name="Chang Q."/>
            <person name="Ding S."/>
            <person name="Wang X."/>
            <person name="Zhu J."/>
            <person name="Ruan X."/>
            <person name="Zhao L."/>
            <person name="Wei J."/>
            <person name="Que T."/>
            <person name="Du C."/>
            <person name="Cheng J."/>
            <person name="Dai P."/>
            <person name="Han X."/>
            <person name="Huang E."/>
            <person name="Gao Y."/>
            <person name="Liu J."/>
            <person name="Shao H."/>
            <person name="Ye R."/>
            <person name="Li L."/>
            <person name="Wei W."/>
            <person name="Wang X."/>
            <person name="Wang C."/>
            <person name="Huo Q."/>
            <person name="Li W."/>
            <person name="Guo W."/>
            <person name="Chen H."/>
            <person name="Chen S."/>
            <person name="Zhou L."/>
            <person name="Zhou L."/>
            <person name="Ni X."/>
            <person name="Tian J."/>
            <person name="Zhou Y."/>
            <person name="Sheng Y."/>
            <person name="Liu T."/>
            <person name="Pan Y."/>
            <person name="Xia L."/>
            <person name="Li J."/>
            <person name="Zhao F."/>
            <person name="Cao W."/>
        </authorList>
    </citation>
    <scope>NUCLEOTIDE SEQUENCE</scope>
    <source>
        <strain evidence="2">Rmic-2018</strain>
        <tissue evidence="2">Larvae</tissue>
    </source>
</reference>
<sequence length="198" mass="21357">MDRRVDRKRRTRYRTKYAYGKRKRKPPVGKTKQSAAIESDEPSTASPPSYVSSEADTCSLPMLGSEAYDAGPSTSRDVAVRPERERSFVFAAAGDDAVPAVQSDGESTPGRDTEDPGPSTSRGITVRCEREKSFVFAAADDDVVPAVRSNTPGTSFRVLGRRREASQQCPRCTSRGVGNGAEVRVRAANGANIGNKRG</sequence>
<evidence type="ECO:0000256" key="1">
    <source>
        <dbReference type="SAM" id="MobiDB-lite"/>
    </source>
</evidence>
<accession>A0A9J6D8R7</accession>
<organism evidence="2 3">
    <name type="scientific">Rhipicephalus microplus</name>
    <name type="common">Cattle tick</name>
    <name type="synonym">Boophilus microplus</name>
    <dbReference type="NCBI Taxonomy" id="6941"/>
    <lineage>
        <taxon>Eukaryota</taxon>
        <taxon>Metazoa</taxon>
        <taxon>Ecdysozoa</taxon>
        <taxon>Arthropoda</taxon>
        <taxon>Chelicerata</taxon>
        <taxon>Arachnida</taxon>
        <taxon>Acari</taxon>
        <taxon>Parasitiformes</taxon>
        <taxon>Ixodida</taxon>
        <taxon>Ixodoidea</taxon>
        <taxon>Ixodidae</taxon>
        <taxon>Rhipicephalinae</taxon>
        <taxon>Rhipicephalus</taxon>
        <taxon>Boophilus</taxon>
    </lineage>
</organism>
<dbReference type="EMBL" id="JABSTU010000010">
    <property type="protein sequence ID" value="KAH8018377.1"/>
    <property type="molecule type" value="Genomic_DNA"/>
</dbReference>
<feature type="compositionally biased region" description="Polar residues" evidence="1">
    <location>
        <begin position="31"/>
        <end position="56"/>
    </location>
</feature>
<protein>
    <submittedName>
        <fullName evidence="2">Uncharacterized protein</fullName>
    </submittedName>
</protein>
<feature type="region of interest" description="Disordered" evidence="1">
    <location>
        <begin position="1"/>
        <end position="124"/>
    </location>
</feature>
<comment type="caution">
    <text evidence="2">The sequence shown here is derived from an EMBL/GenBank/DDBJ whole genome shotgun (WGS) entry which is preliminary data.</text>
</comment>
<evidence type="ECO:0000313" key="3">
    <source>
        <dbReference type="Proteomes" id="UP000821866"/>
    </source>
</evidence>
<feature type="compositionally biased region" description="Basic residues" evidence="1">
    <location>
        <begin position="1"/>
        <end position="27"/>
    </location>
</feature>